<evidence type="ECO:0000256" key="1">
    <source>
        <dbReference type="SAM" id="MobiDB-lite"/>
    </source>
</evidence>
<proteinExistence type="predicted"/>
<feature type="region of interest" description="Disordered" evidence="1">
    <location>
        <begin position="20"/>
        <end position="39"/>
    </location>
</feature>
<organism evidence="2 3">
    <name type="scientific">Coptis chinensis</name>
    <dbReference type="NCBI Taxonomy" id="261450"/>
    <lineage>
        <taxon>Eukaryota</taxon>
        <taxon>Viridiplantae</taxon>
        <taxon>Streptophyta</taxon>
        <taxon>Embryophyta</taxon>
        <taxon>Tracheophyta</taxon>
        <taxon>Spermatophyta</taxon>
        <taxon>Magnoliopsida</taxon>
        <taxon>Ranunculales</taxon>
        <taxon>Ranunculaceae</taxon>
        <taxon>Coptidoideae</taxon>
        <taxon>Coptis</taxon>
    </lineage>
</organism>
<comment type="caution">
    <text evidence="2">The sequence shown here is derived from an EMBL/GenBank/DDBJ whole genome shotgun (WGS) entry which is preliminary data.</text>
</comment>
<dbReference type="Gene3D" id="2.60.260.20">
    <property type="entry name" value="Urease metallochaperone UreE, N-terminal domain"/>
    <property type="match status" value="1"/>
</dbReference>
<sequence length="88" mass="9995">MKEQLGALCQHEMFKIKLKLNGDERKKTPRLDSESGEPLGDINEWAASNWTCCGVGSNKGRRHRRGKDVMHPLKLSLEELYNGTSKKL</sequence>
<reference evidence="2 3" key="1">
    <citation type="submission" date="2020-10" db="EMBL/GenBank/DDBJ databases">
        <title>The Coptis chinensis genome and diversification of protoberbering-type alkaloids.</title>
        <authorList>
            <person name="Wang B."/>
            <person name="Shu S."/>
            <person name="Song C."/>
            <person name="Liu Y."/>
        </authorList>
    </citation>
    <scope>NUCLEOTIDE SEQUENCE [LARGE SCALE GENOMIC DNA]</scope>
    <source>
        <strain evidence="2">HL-2020</strain>
        <tissue evidence="2">Leaf</tissue>
    </source>
</reference>
<evidence type="ECO:0000313" key="3">
    <source>
        <dbReference type="Proteomes" id="UP000631114"/>
    </source>
</evidence>
<dbReference type="EMBL" id="JADFTS010000009">
    <property type="protein sequence ID" value="KAF9589900.1"/>
    <property type="molecule type" value="Genomic_DNA"/>
</dbReference>
<dbReference type="AlphaFoldDB" id="A0A835LCX5"/>
<gene>
    <name evidence="2" type="ORF">IFM89_029263</name>
</gene>
<protein>
    <submittedName>
        <fullName evidence="2">Uncharacterized protein</fullName>
    </submittedName>
</protein>
<feature type="compositionally biased region" description="Basic and acidic residues" evidence="1">
    <location>
        <begin position="20"/>
        <end position="33"/>
    </location>
</feature>
<keyword evidence="3" id="KW-1185">Reference proteome</keyword>
<name>A0A835LCX5_9MAGN</name>
<accession>A0A835LCX5</accession>
<evidence type="ECO:0000313" key="2">
    <source>
        <dbReference type="EMBL" id="KAF9589900.1"/>
    </source>
</evidence>
<dbReference type="Proteomes" id="UP000631114">
    <property type="component" value="Unassembled WGS sequence"/>
</dbReference>